<name>A0A239C2E7_9FIRM</name>
<comment type="miscellaneous">
    <text evidence="5">The active site is a conserved redox-active cysteine residue, the peroxidatic cysteine (C(P)), which makes the nucleophilic attack on the peroxide substrate. The peroxide oxidizes the C(P)-SH to cysteine sulfenic acid (C(P)-SOH), which then reacts with another cysteine residue, the resolving cysteine (C(R)), to form a disulfide bridge. The disulfide is subsequently reduced by an appropriate electron donor to complete the catalytic cycle. In this atypical 2-Cys peroxiredoxin, C(R) is present in the same subunit to form an intramolecular disulfide. The disulfide is subsequently reduced by thioredoxin.</text>
</comment>
<dbReference type="SUPFAM" id="SSF52833">
    <property type="entry name" value="Thioredoxin-like"/>
    <property type="match status" value="1"/>
</dbReference>
<dbReference type="AlphaFoldDB" id="A0A239C2E7"/>
<dbReference type="EC" id="1.11.1.24" evidence="5"/>
<evidence type="ECO:0000259" key="6">
    <source>
        <dbReference type="PROSITE" id="PS51352"/>
    </source>
</evidence>
<dbReference type="Pfam" id="PF08534">
    <property type="entry name" value="Redoxin"/>
    <property type="match status" value="1"/>
</dbReference>
<keyword evidence="5" id="KW-0560">Oxidoreductase</keyword>
<dbReference type="PANTHER" id="PTHR43110:SF1">
    <property type="entry name" value="THIOL PEROXIDASE"/>
    <property type="match status" value="1"/>
</dbReference>
<dbReference type="HAMAP" id="MF_00269">
    <property type="entry name" value="Tpx"/>
    <property type="match status" value="1"/>
</dbReference>
<comment type="function">
    <text evidence="5">Thiol-specific peroxidase that catalyzes the reduction of hydrogen peroxide and organic hydroperoxides to water and alcohols, respectively. Plays a role in cell protection against oxidative stress by detoxifying peroxides.</text>
</comment>
<evidence type="ECO:0000256" key="4">
    <source>
        <dbReference type="ARBA" id="ARBA00023284"/>
    </source>
</evidence>
<reference evidence="7 8" key="1">
    <citation type="submission" date="2017-06" db="EMBL/GenBank/DDBJ databases">
        <authorList>
            <person name="Kim H.J."/>
            <person name="Triplett B.A."/>
        </authorList>
    </citation>
    <scope>NUCLEOTIDE SEQUENCE [LARGE SCALE GENOMIC DNA]</scope>
    <source>
        <strain evidence="7 8">SCA</strain>
    </source>
</reference>
<dbReference type="PANTHER" id="PTHR43110">
    <property type="entry name" value="THIOL PEROXIDASE"/>
    <property type="match status" value="1"/>
</dbReference>
<sequence length="170" mass="18961">MEKRTGIVTMKGNPITLLGKELKVGDQAPDFTVVKKDLSPYRLSDLGDKVKLISVVPSIDTGVCDLQTLHFNEEAAKLKDVAIVTISMDLPFALGRYCAAKDIDQLETLSDHRDASFGTNYGFLIEELRLLSRGVVVLDKDNTLIYVEYVKEVTDHPDYDKALEAVRKLM</sequence>
<feature type="disulfide bond" description="Redox-active" evidence="5">
    <location>
        <begin position="64"/>
        <end position="98"/>
    </location>
</feature>
<keyword evidence="2 5" id="KW-0049">Antioxidant</keyword>
<evidence type="ECO:0000256" key="3">
    <source>
        <dbReference type="ARBA" id="ARBA00023157"/>
    </source>
</evidence>
<evidence type="ECO:0000256" key="5">
    <source>
        <dbReference type="HAMAP-Rule" id="MF_00269"/>
    </source>
</evidence>
<dbReference type="Proteomes" id="UP000198304">
    <property type="component" value="Unassembled WGS sequence"/>
</dbReference>
<dbReference type="EMBL" id="FZOJ01000004">
    <property type="protein sequence ID" value="SNS13584.1"/>
    <property type="molecule type" value="Genomic_DNA"/>
</dbReference>
<dbReference type="InterPro" id="IPR013740">
    <property type="entry name" value="Redoxin"/>
</dbReference>
<keyword evidence="1 5" id="KW-0575">Peroxidase</keyword>
<dbReference type="InterPro" id="IPR036249">
    <property type="entry name" value="Thioredoxin-like_sf"/>
</dbReference>
<keyword evidence="3 5" id="KW-1015">Disulfide bond</keyword>
<proteinExistence type="inferred from homology"/>
<evidence type="ECO:0000313" key="7">
    <source>
        <dbReference type="EMBL" id="SNS13584.1"/>
    </source>
</evidence>
<feature type="domain" description="Thioredoxin" evidence="6">
    <location>
        <begin position="22"/>
        <end position="170"/>
    </location>
</feature>
<comment type="catalytic activity">
    <reaction evidence="5">
        <text>a hydroperoxide + [thioredoxin]-dithiol = an alcohol + [thioredoxin]-disulfide + H2O</text>
        <dbReference type="Rhea" id="RHEA:62620"/>
        <dbReference type="Rhea" id="RHEA-COMP:10698"/>
        <dbReference type="Rhea" id="RHEA-COMP:10700"/>
        <dbReference type="ChEBI" id="CHEBI:15377"/>
        <dbReference type="ChEBI" id="CHEBI:29950"/>
        <dbReference type="ChEBI" id="CHEBI:30879"/>
        <dbReference type="ChEBI" id="CHEBI:35924"/>
        <dbReference type="ChEBI" id="CHEBI:50058"/>
        <dbReference type="EC" id="1.11.1.24"/>
    </reaction>
</comment>
<keyword evidence="8" id="KW-1185">Reference proteome</keyword>
<protein>
    <recommendedName>
        <fullName evidence="5">Thiol peroxidase</fullName>
        <shortName evidence="5">Tpx</shortName>
        <ecNumber evidence="5">1.11.1.24</ecNumber>
    </recommendedName>
    <alternativeName>
        <fullName evidence="5">Peroxiredoxin tpx</fullName>
        <shortName evidence="5">Prx</shortName>
    </alternativeName>
    <alternativeName>
        <fullName evidence="5">Thioredoxin peroxidase</fullName>
    </alternativeName>
    <alternativeName>
        <fullName evidence="5">Thioredoxin-dependent peroxiredoxin</fullName>
    </alternativeName>
</protein>
<evidence type="ECO:0000256" key="2">
    <source>
        <dbReference type="ARBA" id="ARBA00022862"/>
    </source>
</evidence>
<gene>
    <name evidence="5" type="primary">tpx</name>
    <name evidence="7" type="ORF">SAMN05446037_1004241</name>
</gene>
<keyword evidence="4 5" id="KW-0676">Redox-active center</keyword>
<dbReference type="InterPro" id="IPR013766">
    <property type="entry name" value="Thioredoxin_domain"/>
</dbReference>
<organism evidence="7 8">
    <name type="scientific">Anaerovirgula multivorans</name>
    <dbReference type="NCBI Taxonomy" id="312168"/>
    <lineage>
        <taxon>Bacteria</taxon>
        <taxon>Bacillati</taxon>
        <taxon>Bacillota</taxon>
        <taxon>Clostridia</taxon>
        <taxon>Peptostreptococcales</taxon>
        <taxon>Natronincolaceae</taxon>
        <taxon>Anaerovirgula</taxon>
    </lineage>
</organism>
<dbReference type="GO" id="GO:0008379">
    <property type="term" value="F:thioredoxin peroxidase activity"/>
    <property type="evidence" value="ECO:0007669"/>
    <property type="project" value="UniProtKB-UniRule"/>
</dbReference>
<dbReference type="Gene3D" id="3.40.30.10">
    <property type="entry name" value="Glutaredoxin"/>
    <property type="match status" value="1"/>
</dbReference>
<dbReference type="InterPro" id="IPR002065">
    <property type="entry name" value="TPX"/>
</dbReference>
<comment type="similarity">
    <text evidence="5">Belongs to the peroxiredoxin family. Tpx subfamily.</text>
</comment>
<dbReference type="PROSITE" id="PS51352">
    <property type="entry name" value="THIOREDOXIN_2"/>
    <property type="match status" value="1"/>
</dbReference>
<dbReference type="RefSeq" id="WP_089282011.1">
    <property type="nucleotide sequence ID" value="NZ_FZOJ01000004.1"/>
</dbReference>
<feature type="active site" description="Cysteine sulfenic acid (-SOH) intermediate" evidence="5">
    <location>
        <position position="64"/>
    </location>
</feature>
<dbReference type="InterPro" id="IPR050455">
    <property type="entry name" value="Tpx_Peroxidase_subfamily"/>
</dbReference>
<accession>A0A239C2E7</accession>
<dbReference type="OrthoDB" id="9781543at2"/>
<dbReference type="NCBIfam" id="NF001808">
    <property type="entry name" value="PRK00522.1"/>
    <property type="match status" value="1"/>
</dbReference>
<dbReference type="CDD" id="cd03014">
    <property type="entry name" value="PRX_Atyp2cys"/>
    <property type="match status" value="1"/>
</dbReference>
<comment type="subunit">
    <text evidence="5">Homodimer.</text>
</comment>
<evidence type="ECO:0000256" key="1">
    <source>
        <dbReference type="ARBA" id="ARBA00022559"/>
    </source>
</evidence>
<evidence type="ECO:0000313" key="8">
    <source>
        <dbReference type="Proteomes" id="UP000198304"/>
    </source>
</evidence>